<dbReference type="EMBL" id="JADGJD010000057">
    <property type="protein sequence ID" value="KAJ3055827.1"/>
    <property type="molecule type" value="Genomic_DNA"/>
</dbReference>
<dbReference type="InterPro" id="IPR011990">
    <property type="entry name" value="TPR-like_helical_dom_sf"/>
</dbReference>
<reference evidence="2" key="1">
    <citation type="submission" date="2020-05" db="EMBL/GenBank/DDBJ databases">
        <title>Phylogenomic resolution of chytrid fungi.</title>
        <authorList>
            <person name="Stajich J.E."/>
            <person name="Amses K."/>
            <person name="Simmons R."/>
            <person name="Seto K."/>
            <person name="Myers J."/>
            <person name="Bonds A."/>
            <person name="Quandt C.A."/>
            <person name="Barry K."/>
            <person name="Liu P."/>
            <person name="Grigoriev I."/>
            <person name="Longcore J.E."/>
            <person name="James T.Y."/>
        </authorList>
    </citation>
    <scope>NUCLEOTIDE SEQUENCE</scope>
    <source>
        <strain evidence="2">JEL0318</strain>
    </source>
</reference>
<feature type="domain" description="U3 small nucleolar RNA-associated protein 6 homolog C-terminal" evidence="1">
    <location>
        <begin position="59"/>
        <end position="156"/>
    </location>
</feature>
<dbReference type="SMART" id="SM00386">
    <property type="entry name" value="HAT"/>
    <property type="match status" value="1"/>
</dbReference>
<proteinExistence type="predicted"/>
<comment type="caution">
    <text evidence="2">The sequence shown here is derived from an EMBL/GenBank/DDBJ whole genome shotgun (WGS) entry which is preliminary data.</text>
</comment>
<evidence type="ECO:0000313" key="3">
    <source>
        <dbReference type="Proteomes" id="UP001212841"/>
    </source>
</evidence>
<dbReference type="Proteomes" id="UP001212841">
    <property type="component" value="Unassembled WGS sequence"/>
</dbReference>
<protein>
    <recommendedName>
        <fullName evidence="1">U3 small nucleolar RNA-associated protein 6 homolog C-terminal domain-containing protein</fullName>
    </recommendedName>
</protein>
<dbReference type="Gene3D" id="1.25.40.10">
    <property type="entry name" value="Tetratricopeptide repeat domain"/>
    <property type="match status" value="1"/>
</dbReference>
<keyword evidence="3" id="KW-1185">Reference proteome</keyword>
<organism evidence="2 3">
    <name type="scientific">Rhizophlyctis rosea</name>
    <dbReference type="NCBI Taxonomy" id="64517"/>
    <lineage>
        <taxon>Eukaryota</taxon>
        <taxon>Fungi</taxon>
        <taxon>Fungi incertae sedis</taxon>
        <taxon>Chytridiomycota</taxon>
        <taxon>Chytridiomycota incertae sedis</taxon>
        <taxon>Chytridiomycetes</taxon>
        <taxon>Rhizophlyctidales</taxon>
        <taxon>Rhizophlyctidaceae</taxon>
        <taxon>Rhizophlyctis</taxon>
    </lineage>
</organism>
<dbReference type="InterPro" id="IPR003107">
    <property type="entry name" value="HAT"/>
</dbReference>
<gene>
    <name evidence="2" type="ORF">HK097_009029</name>
</gene>
<name>A0AAD5X8A8_9FUNG</name>
<dbReference type="GO" id="GO:0006396">
    <property type="term" value="P:RNA processing"/>
    <property type="evidence" value="ECO:0007669"/>
    <property type="project" value="InterPro"/>
</dbReference>
<sequence length="175" mass="19698">TGNGNGMEVDEEEWSDDEGKEVGVVDPILSKFKTAFRSCPPTPSTIPLINLYSDYIIEAHGLSQIRSLSDKFSSILITAHSSVRTALYQKCIEVETSQSGWEANKESVRRVRELWERLVGVEGGSGDAWLSYIQFELQGTQDFAKATHLYWRAVKCVEDKDGFVRRYEELKGADV</sequence>
<evidence type="ECO:0000313" key="2">
    <source>
        <dbReference type="EMBL" id="KAJ3055827.1"/>
    </source>
</evidence>
<feature type="non-terminal residue" evidence="2">
    <location>
        <position position="1"/>
    </location>
</feature>
<evidence type="ECO:0000259" key="1">
    <source>
        <dbReference type="Pfam" id="PF24892"/>
    </source>
</evidence>
<accession>A0AAD5X8A8</accession>
<dbReference type="InterPro" id="IPR056907">
    <property type="entry name" value="UTP6_C"/>
</dbReference>
<dbReference type="Pfam" id="PF24892">
    <property type="entry name" value="UTP6_C"/>
    <property type="match status" value="1"/>
</dbReference>
<dbReference type="AlphaFoldDB" id="A0AAD5X8A8"/>